<reference evidence="5 6" key="1">
    <citation type="submission" date="2018-08" db="EMBL/GenBank/DDBJ databases">
        <title>A genome reference for cultivated species of the human gut microbiota.</title>
        <authorList>
            <person name="Zou Y."/>
            <person name="Xue W."/>
            <person name="Luo G."/>
        </authorList>
    </citation>
    <scope>NUCLEOTIDE SEQUENCE [LARGE SCALE GENOMIC DNA]</scope>
    <source>
        <strain evidence="5 6">AM29-12AC</strain>
    </source>
</reference>
<dbReference type="SMART" id="SM00507">
    <property type="entry name" value="HNHc"/>
    <property type="match status" value="1"/>
</dbReference>
<comment type="caution">
    <text evidence="3">The sequence shown here is derived from an EMBL/GenBank/DDBJ whole genome shotgun (WGS) entry which is preliminary data.</text>
</comment>
<dbReference type="EMBL" id="QSJZ01000007">
    <property type="protein sequence ID" value="RHE23212.1"/>
    <property type="molecule type" value="Genomic_DNA"/>
</dbReference>
<keyword evidence="3" id="KW-0540">Nuclease</keyword>
<keyword evidence="3" id="KW-0378">Hydrolase</keyword>
<evidence type="ECO:0000259" key="1">
    <source>
        <dbReference type="SMART" id="SM00507"/>
    </source>
</evidence>
<evidence type="ECO:0000313" key="6">
    <source>
        <dbReference type="Proteomes" id="UP000283601"/>
    </source>
</evidence>
<name>A0A139KAC0_BACUN</name>
<dbReference type="Proteomes" id="UP000466952">
    <property type="component" value="Unassembled WGS sequence"/>
</dbReference>
<evidence type="ECO:0000313" key="9">
    <source>
        <dbReference type="Proteomes" id="UP001196342"/>
    </source>
</evidence>
<dbReference type="GO" id="GO:0003677">
    <property type="term" value="F:DNA binding"/>
    <property type="evidence" value="ECO:0007669"/>
    <property type="project" value="InterPro"/>
</dbReference>
<dbReference type="InterPro" id="IPR007889">
    <property type="entry name" value="HTH_Psq"/>
</dbReference>
<protein>
    <submittedName>
        <fullName evidence="3">HNH endonuclease</fullName>
    </submittedName>
</protein>
<dbReference type="GO" id="GO:0016788">
    <property type="term" value="F:hydrolase activity, acting on ester bonds"/>
    <property type="evidence" value="ECO:0007669"/>
    <property type="project" value="InterPro"/>
</dbReference>
<feature type="domain" description="HNH nuclease" evidence="1">
    <location>
        <begin position="67"/>
        <end position="115"/>
    </location>
</feature>
<evidence type="ECO:0000313" key="5">
    <source>
        <dbReference type="EMBL" id="RHE23212.1"/>
    </source>
</evidence>
<sequence length="180" mass="20712">MADTREIWVDIKNYEGKYRISNLGRVKSLERQVSHDGITWIQPERIMCHWCGTTSLYDCVRLYKGGVGKKFSVHRLVAQHFLPDWNPGLEVNHIDGNRDNNRADNLEMCTHQRNMEHAIAGGLKRDYGEKSVNAKLTNGQAEEIRVRYSSGQASQNSLAKQYGVSRQTVSAIIRYKKYIR</sequence>
<dbReference type="InterPro" id="IPR010902">
    <property type="entry name" value="NUMOD4"/>
</dbReference>
<dbReference type="AlphaFoldDB" id="A0A139KAC0"/>
<dbReference type="Proteomes" id="UP000283601">
    <property type="component" value="Unassembled WGS sequence"/>
</dbReference>
<evidence type="ECO:0000313" key="2">
    <source>
        <dbReference type="EMBL" id="KAB4183379.1"/>
    </source>
</evidence>
<dbReference type="EMBL" id="JAFBJK010000002">
    <property type="protein sequence ID" value="MBT8725075.1"/>
    <property type="molecule type" value="Genomic_DNA"/>
</dbReference>
<dbReference type="Pfam" id="PF13392">
    <property type="entry name" value="HNH_3"/>
    <property type="match status" value="1"/>
</dbReference>
<dbReference type="Pfam" id="PF07463">
    <property type="entry name" value="NUMOD4"/>
    <property type="match status" value="1"/>
</dbReference>
<reference evidence="4 9" key="3">
    <citation type="submission" date="2020-12" db="EMBL/GenBank/DDBJ databases">
        <title>Microorganisms.</title>
        <authorList>
            <person name="Matos J."/>
            <person name="Faleiro L."/>
            <person name="Duarte I."/>
        </authorList>
    </citation>
    <scope>NUCLEOTIDE SEQUENCE [LARGE SCALE GENOMIC DNA]</scope>
    <source>
        <strain evidence="4 9">PtFD3Pch2</strain>
    </source>
</reference>
<dbReference type="Gene3D" id="3.90.75.20">
    <property type="match status" value="1"/>
</dbReference>
<dbReference type="SUPFAM" id="SSF54060">
    <property type="entry name" value="His-Me finger endonucleases"/>
    <property type="match status" value="1"/>
</dbReference>
<dbReference type="InterPro" id="IPR044925">
    <property type="entry name" value="His-Me_finger_sf"/>
</dbReference>
<dbReference type="GO" id="GO:0004519">
    <property type="term" value="F:endonuclease activity"/>
    <property type="evidence" value="ECO:0007669"/>
    <property type="project" value="UniProtKB-KW"/>
</dbReference>
<dbReference type="Proteomes" id="UP000487221">
    <property type="component" value="Unassembled WGS sequence"/>
</dbReference>
<keyword evidence="3" id="KW-0255">Endonuclease</keyword>
<gene>
    <name evidence="5" type="ORF">DW758_10350</name>
    <name evidence="3" type="ORF">GAP55_12610</name>
    <name evidence="2" type="ORF">GAQ44_10855</name>
    <name evidence="4" type="ORF">JQN06_02650</name>
</gene>
<dbReference type="RefSeq" id="WP_004293556.1">
    <property type="nucleotide sequence ID" value="NZ_CAXVJK010000015.1"/>
</dbReference>
<evidence type="ECO:0000313" key="8">
    <source>
        <dbReference type="Proteomes" id="UP000487221"/>
    </source>
</evidence>
<dbReference type="Proteomes" id="UP001196342">
    <property type="component" value="Unassembled WGS sequence"/>
</dbReference>
<dbReference type="Pfam" id="PF04218">
    <property type="entry name" value="CENP-B_N"/>
    <property type="match status" value="1"/>
</dbReference>
<proteinExistence type="predicted"/>
<reference evidence="7 8" key="2">
    <citation type="journal article" date="2019" name="Nat. Med.">
        <title>A library of human gut bacterial isolates paired with longitudinal multiomics data enables mechanistic microbiome research.</title>
        <authorList>
            <person name="Poyet M."/>
            <person name="Groussin M."/>
            <person name="Gibbons S.M."/>
            <person name="Avila-Pacheco J."/>
            <person name="Jiang X."/>
            <person name="Kearney S.M."/>
            <person name="Perrotta A.R."/>
            <person name="Berdy B."/>
            <person name="Zhao S."/>
            <person name="Lieberman T.D."/>
            <person name="Swanson P.K."/>
            <person name="Smith M."/>
            <person name="Roesemann S."/>
            <person name="Alexander J.E."/>
            <person name="Rich S.A."/>
            <person name="Livny J."/>
            <person name="Vlamakis H."/>
            <person name="Clish C."/>
            <person name="Bullock K."/>
            <person name="Deik A."/>
            <person name="Scott J."/>
            <person name="Pierce K.A."/>
            <person name="Xavier R.J."/>
            <person name="Alm E.J."/>
        </authorList>
    </citation>
    <scope>NUCLEOTIDE SEQUENCE [LARGE SCALE GENOMIC DNA]</scope>
    <source>
        <strain evidence="3 7">BIOML-A11</strain>
        <strain evidence="2 8">BIOML-A19</strain>
    </source>
</reference>
<evidence type="ECO:0000313" key="7">
    <source>
        <dbReference type="Proteomes" id="UP000466952"/>
    </source>
</evidence>
<organism evidence="3 7">
    <name type="scientific">Bacteroides uniformis</name>
    <dbReference type="NCBI Taxonomy" id="820"/>
    <lineage>
        <taxon>Bacteria</taxon>
        <taxon>Pseudomonadati</taxon>
        <taxon>Bacteroidota</taxon>
        <taxon>Bacteroidia</taxon>
        <taxon>Bacteroidales</taxon>
        <taxon>Bacteroidaceae</taxon>
        <taxon>Bacteroides</taxon>
    </lineage>
</organism>
<evidence type="ECO:0000313" key="3">
    <source>
        <dbReference type="EMBL" id="KAB4211814.1"/>
    </source>
</evidence>
<keyword evidence="9" id="KW-1185">Reference proteome</keyword>
<dbReference type="EMBL" id="WCTY01000019">
    <property type="protein sequence ID" value="KAB4183379.1"/>
    <property type="molecule type" value="Genomic_DNA"/>
</dbReference>
<dbReference type="EMBL" id="WCTR01000008">
    <property type="protein sequence ID" value="KAB4211814.1"/>
    <property type="molecule type" value="Genomic_DNA"/>
</dbReference>
<evidence type="ECO:0000313" key="4">
    <source>
        <dbReference type="EMBL" id="MBT8725075.1"/>
    </source>
</evidence>
<accession>A0A139KAC0</accession>
<dbReference type="InterPro" id="IPR003615">
    <property type="entry name" value="HNH_nuc"/>
</dbReference>